<gene>
    <name evidence="1" type="ORF">SBAD_LOCUS9855</name>
</gene>
<reference evidence="3" key="1">
    <citation type="submission" date="2016-06" db="UniProtKB">
        <authorList>
            <consortium name="WormBaseParasite"/>
        </authorList>
    </citation>
    <scope>IDENTIFICATION</scope>
</reference>
<accession>A0A183J1V7</accession>
<evidence type="ECO:0000313" key="2">
    <source>
        <dbReference type="Proteomes" id="UP000270296"/>
    </source>
</evidence>
<organism evidence="3">
    <name type="scientific">Soboliphyme baturini</name>
    <dbReference type="NCBI Taxonomy" id="241478"/>
    <lineage>
        <taxon>Eukaryota</taxon>
        <taxon>Metazoa</taxon>
        <taxon>Ecdysozoa</taxon>
        <taxon>Nematoda</taxon>
        <taxon>Enoplea</taxon>
        <taxon>Dorylaimia</taxon>
        <taxon>Dioctophymatida</taxon>
        <taxon>Dioctophymatoidea</taxon>
        <taxon>Soboliphymatidae</taxon>
        <taxon>Soboliphyme</taxon>
    </lineage>
</organism>
<keyword evidence="2" id="KW-1185">Reference proteome</keyword>
<evidence type="ECO:0000313" key="3">
    <source>
        <dbReference type="WBParaSite" id="SBAD_0001020601-mRNA-1"/>
    </source>
</evidence>
<reference evidence="1 2" key="2">
    <citation type="submission" date="2018-11" db="EMBL/GenBank/DDBJ databases">
        <authorList>
            <consortium name="Pathogen Informatics"/>
        </authorList>
    </citation>
    <scope>NUCLEOTIDE SEQUENCE [LARGE SCALE GENOMIC DNA]</scope>
</reference>
<dbReference type="Proteomes" id="UP000270296">
    <property type="component" value="Unassembled WGS sequence"/>
</dbReference>
<sequence length="82" mass="9667">MASRMSLFRAPPFRSRKSSGGLLITSVVTDLSRKICSVKRALIPNFWPFATRWTQVFLSIYLEVYIPWSRRCYDFSTHYLSR</sequence>
<protein>
    <submittedName>
        <fullName evidence="1 3">Uncharacterized protein</fullName>
    </submittedName>
</protein>
<dbReference type="EMBL" id="UZAM01013267">
    <property type="protein sequence ID" value="VDP26698.1"/>
    <property type="molecule type" value="Genomic_DNA"/>
</dbReference>
<dbReference type="WBParaSite" id="SBAD_0001020601-mRNA-1">
    <property type="protein sequence ID" value="SBAD_0001020601-mRNA-1"/>
    <property type="gene ID" value="SBAD_0001020601"/>
</dbReference>
<dbReference type="AlphaFoldDB" id="A0A183J1V7"/>
<evidence type="ECO:0000313" key="1">
    <source>
        <dbReference type="EMBL" id="VDP26698.1"/>
    </source>
</evidence>
<name>A0A183J1V7_9BILA</name>
<proteinExistence type="predicted"/>